<feature type="region of interest" description="Disordered" evidence="1">
    <location>
        <begin position="305"/>
        <end position="327"/>
    </location>
</feature>
<dbReference type="AlphaFoldDB" id="D4Z8T8"/>
<dbReference type="InterPro" id="IPR013610">
    <property type="entry name" value="ArdC_N"/>
</dbReference>
<dbReference type="EMBL" id="AP010805">
    <property type="protein sequence ID" value="BAI99020.1"/>
    <property type="molecule type" value="Genomic_DNA"/>
</dbReference>
<proteinExistence type="predicted"/>
<dbReference type="RefSeq" id="WP_013041611.1">
    <property type="nucleotide sequence ID" value="NC_014007.1"/>
</dbReference>
<accession>D4Z8T8</accession>
<reference evidence="4 5" key="1">
    <citation type="journal article" date="2010" name="J. Bacteriol.">
        <title>Complete genome sequence of the representative gamma-hexachlorocyclohexane-degrading bacterium Sphingobium japonicum UT26.</title>
        <authorList>
            <person name="Nagata Y."/>
            <person name="Ohtsubo Y."/>
            <person name="Endo R."/>
            <person name="Ichikawa N."/>
            <person name="Ankai A."/>
            <person name="Oguchi A."/>
            <person name="Fukui S."/>
            <person name="Fujita N."/>
            <person name="Tsuda M."/>
        </authorList>
    </citation>
    <scope>NUCLEOTIDE SEQUENCE [LARGE SCALE GENOMIC DNA]</scope>
    <source>
        <strain evidence="5">DSM 16413 / CCM 7287 / MTCC 6362 / UT26 / NBRC 101211 / UT26S</strain>
        <plasmid evidence="4 5">pCHQ1</plasmid>
    </source>
</reference>
<evidence type="ECO:0000259" key="2">
    <source>
        <dbReference type="Pfam" id="PF08401"/>
    </source>
</evidence>
<geneLocation type="plasmid" evidence="4 5">
    <name>pCHQ1</name>
</geneLocation>
<dbReference type="Pfam" id="PF18818">
    <property type="entry name" value="MPTase-PolyVal"/>
    <property type="match status" value="1"/>
</dbReference>
<dbReference type="InterPro" id="IPR017113">
    <property type="entry name" value="Antirestriction_ArdC"/>
</dbReference>
<keyword evidence="5" id="KW-1185">Reference proteome</keyword>
<dbReference type="KEGG" id="sjp:SJA_P1-00680"/>
<dbReference type="InterPro" id="IPR041459">
    <property type="entry name" value="MPTase-PolyVal"/>
</dbReference>
<dbReference type="HOGENOM" id="CLU_041111_0_0_5"/>
<feature type="compositionally biased region" description="Acidic residues" evidence="1">
    <location>
        <begin position="309"/>
        <end position="320"/>
    </location>
</feature>
<gene>
    <name evidence="4" type="primary">ardC</name>
    <name evidence="4" type="ordered locus">SJA_P1-00680</name>
</gene>
<name>D4Z8T8_SPHIU</name>
<feature type="domain" description="N-terminal" evidence="2">
    <location>
        <begin position="15"/>
        <end position="129"/>
    </location>
</feature>
<evidence type="ECO:0000256" key="1">
    <source>
        <dbReference type="SAM" id="MobiDB-lite"/>
    </source>
</evidence>
<evidence type="ECO:0000313" key="4">
    <source>
        <dbReference type="EMBL" id="BAI99020.1"/>
    </source>
</evidence>
<dbReference type="Pfam" id="PF08401">
    <property type="entry name" value="ArdcN"/>
    <property type="match status" value="1"/>
</dbReference>
<evidence type="ECO:0000259" key="3">
    <source>
        <dbReference type="Pfam" id="PF18818"/>
    </source>
</evidence>
<feature type="domain" description="Polyvalent protein metallopeptidase" evidence="3">
    <location>
        <begin position="163"/>
        <end position="285"/>
    </location>
</feature>
<dbReference type="Proteomes" id="UP000007753">
    <property type="component" value="Plasmid pCHQ1"/>
</dbReference>
<organism evidence="4 5">
    <name type="scientific">Sphingobium indicum (strain DSM 16413 / CCM 7287 / MTCC 6362 / UT26 / NBRC 101211 / UT26S)</name>
    <name type="common">Sphingobium japonicum</name>
    <dbReference type="NCBI Taxonomy" id="452662"/>
    <lineage>
        <taxon>Bacteria</taxon>
        <taxon>Pseudomonadati</taxon>
        <taxon>Pseudomonadota</taxon>
        <taxon>Alphaproteobacteria</taxon>
        <taxon>Sphingomonadales</taxon>
        <taxon>Sphingomonadaceae</taxon>
        <taxon>Sphingobium</taxon>
    </lineage>
</organism>
<evidence type="ECO:0000313" key="5">
    <source>
        <dbReference type="Proteomes" id="UP000007753"/>
    </source>
</evidence>
<dbReference type="GeneID" id="29275638"/>
<protein>
    <submittedName>
        <fullName evidence="4">Antirestriction protein ArdC</fullName>
    </submittedName>
</protein>
<sequence>MPRRFAPRSDAPSPAQTITDAIIARLETGTKPWVKPWTGSAPQRPLRVCGTPYRGANIFWLWLVADLMGYRSPTWMTYRQSAALGGQVRKGEKATIAIFYKSYAKSVADPITGEEDRQTRRVLRSYPVFNCDQIDDLPDRYYAQPELAVARNEPDPARVADLMAFFDAIPAEVRHGGDRAYFHIQEDYVQLPPVESFADFHCYSAIRCHELAHWSGAESRLDRKFGHRFGDEDYAVEELCAELTSAILGSELNLPVMLLDNHASYIQSWIDVLRADSKALLTVASKAEEAASYLLGLAGRHDDPAGDIVGDEADNDDDVPAEMSKAA</sequence>
<dbReference type="PIRSF" id="PIRSF037112">
    <property type="entry name" value="Antirestriction_ArdC"/>
    <property type="match status" value="1"/>
</dbReference>
<dbReference type="GO" id="GO:0003697">
    <property type="term" value="F:single-stranded DNA binding"/>
    <property type="evidence" value="ECO:0007669"/>
    <property type="project" value="InterPro"/>
</dbReference>
<keyword evidence="4" id="KW-0614">Plasmid</keyword>